<dbReference type="RefSeq" id="WP_430540542.1">
    <property type="nucleotide sequence ID" value="NZ_JAVDTT010000001.1"/>
</dbReference>
<evidence type="ECO:0000256" key="3">
    <source>
        <dbReference type="ARBA" id="ARBA00012663"/>
    </source>
</evidence>
<evidence type="ECO:0000256" key="7">
    <source>
        <dbReference type="ARBA" id="ARBA00033000"/>
    </source>
</evidence>
<dbReference type="PANTHER" id="PTHR22600">
    <property type="entry name" value="BETA-HEXOSAMINIDASE"/>
    <property type="match status" value="1"/>
</dbReference>
<comment type="catalytic activity">
    <reaction evidence="1">
        <text>Hydrolysis of terminal non-reducing N-acetyl-D-hexosamine residues in N-acetyl-beta-D-hexosaminides.</text>
        <dbReference type="EC" id="3.2.1.52"/>
    </reaction>
</comment>
<dbReference type="PRINTS" id="PR00738">
    <property type="entry name" value="GLHYDRLASE20"/>
</dbReference>
<dbReference type="CDD" id="cd06563">
    <property type="entry name" value="GH20_chitobiase-like"/>
    <property type="match status" value="1"/>
</dbReference>
<dbReference type="InterPro" id="IPR059177">
    <property type="entry name" value="GH29D-like_dom"/>
</dbReference>
<dbReference type="SUPFAM" id="SSF51445">
    <property type="entry name" value="(Trans)glycosidases"/>
    <property type="match status" value="1"/>
</dbReference>
<feature type="domain" description="GH29D-like beta-sandwich" evidence="11">
    <location>
        <begin position="575"/>
        <end position="627"/>
    </location>
</feature>
<dbReference type="Pfam" id="PF13290">
    <property type="entry name" value="CHB_HEX_C_1"/>
    <property type="match status" value="1"/>
</dbReference>
<dbReference type="InterPro" id="IPR015883">
    <property type="entry name" value="Glyco_hydro_20_cat"/>
</dbReference>
<keyword evidence="13" id="KW-1185">Reference proteome</keyword>
<dbReference type="Proteomes" id="UP001254759">
    <property type="component" value="Unassembled WGS sequence"/>
</dbReference>
<dbReference type="PROSITE" id="PS51257">
    <property type="entry name" value="PROKAR_LIPOPROTEIN"/>
    <property type="match status" value="1"/>
</dbReference>
<dbReference type="GO" id="GO:0004563">
    <property type="term" value="F:beta-N-acetylhexosaminidase activity"/>
    <property type="evidence" value="ECO:0007669"/>
    <property type="project" value="UniProtKB-EC"/>
</dbReference>
<dbReference type="SUPFAM" id="SSF55545">
    <property type="entry name" value="beta-N-acetylhexosaminidase-like domain"/>
    <property type="match status" value="1"/>
</dbReference>
<dbReference type="EMBL" id="JAVDTT010000001">
    <property type="protein sequence ID" value="MDR6840733.1"/>
    <property type="molecule type" value="Genomic_DNA"/>
</dbReference>
<feature type="chain" id="PRO_5047062145" description="beta-N-acetylhexosaminidase" evidence="8">
    <location>
        <begin position="24"/>
        <end position="803"/>
    </location>
</feature>
<protein>
    <recommendedName>
        <fullName evidence="3">beta-N-acetylhexosaminidase</fullName>
        <ecNumber evidence="3">3.2.1.52</ecNumber>
    </recommendedName>
    <alternativeName>
        <fullName evidence="6">Beta-N-acetylhexosaminidase</fullName>
    </alternativeName>
    <alternativeName>
        <fullName evidence="7">N-acetyl-beta-glucosaminidase</fullName>
    </alternativeName>
</protein>
<keyword evidence="8" id="KW-0732">Signal</keyword>
<proteinExistence type="inferred from homology"/>
<evidence type="ECO:0000259" key="10">
    <source>
        <dbReference type="Pfam" id="PF02838"/>
    </source>
</evidence>
<evidence type="ECO:0000313" key="12">
    <source>
        <dbReference type="EMBL" id="MDR6840733.1"/>
    </source>
</evidence>
<organism evidence="12 13">
    <name type="scientific">Pseudoxanthomonas sacheonensis</name>
    <dbReference type="NCBI Taxonomy" id="443615"/>
    <lineage>
        <taxon>Bacteria</taxon>
        <taxon>Pseudomonadati</taxon>
        <taxon>Pseudomonadota</taxon>
        <taxon>Gammaproteobacteria</taxon>
        <taxon>Lysobacterales</taxon>
        <taxon>Lysobacteraceae</taxon>
        <taxon>Pseudoxanthomonas</taxon>
    </lineage>
</organism>
<evidence type="ECO:0000256" key="8">
    <source>
        <dbReference type="SAM" id="SignalP"/>
    </source>
</evidence>
<feature type="domain" description="Beta-hexosaminidase bacterial type N-terminal" evidence="10">
    <location>
        <begin position="48"/>
        <end position="177"/>
    </location>
</feature>
<evidence type="ECO:0000256" key="2">
    <source>
        <dbReference type="ARBA" id="ARBA00006285"/>
    </source>
</evidence>
<dbReference type="InterPro" id="IPR025705">
    <property type="entry name" value="Beta_hexosaminidase_sua/sub"/>
</dbReference>
<evidence type="ECO:0000259" key="11">
    <source>
        <dbReference type="Pfam" id="PF13290"/>
    </source>
</evidence>
<reference evidence="12 13" key="1">
    <citation type="submission" date="2023-07" db="EMBL/GenBank/DDBJ databases">
        <title>Sorghum-associated microbial communities from plants grown in Nebraska, USA.</title>
        <authorList>
            <person name="Schachtman D."/>
        </authorList>
    </citation>
    <scope>NUCLEOTIDE SEQUENCE [LARGE SCALE GENOMIC DNA]</scope>
    <source>
        <strain evidence="12 13">BE107</strain>
    </source>
</reference>
<dbReference type="Gene3D" id="3.20.20.80">
    <property type="entry name" value="Glycosidases"/>
    <property type="match status" value="1"/>
</dbReference>
<dbReference type="Pfam" id="PF02838">
    <property type="entry name" value="Glyco_hydro_20b"/>
    <property type="match status" value="1"/>
</dbReference>
<dbReference type="PANTHER" id="PTHR22600:SF57">
    <property type="entry name" value="BETA-N-ACETYLHEXOSAMINIDASE"/>
    <property type="match status" value="1"/>
</dbReference>
<dbReference type="Gene3D" id="3.30.379.10">
    <property type="entry name" value="Chitobiase/beta-hexosaminidase domain 2-like"/>
    <property type="match status" value="1"/>
</dbReference>
<dbReference type="Pfam" id="PF00728">
    <property type="entry name" value="Glyco_hydro_20"/>
    <property type="match status" value="1"/>
</dbReference>
<accession>A0ABU1RPP3</accession>
<evidence type="ECO:0000256" key="5">
    <source>
        <dbReference type="ARBA" id="ARBA00023295"/>
    </source>
</evidence>
<dbReference type="EC" id="3.2.1.52" evidence="3"/>
<feature type="signal peptide" evidence="8">
    <location>
        <begin position="1"/>
        <end position="23"/>
    </location>
</feature>
<sequence length="803" mass="87001">MITTSVRFVRTGTLMRAFSLLLAAGLSLSGCAERTAPVTAAARTEVLPLIPAPAQVERGEGRLQITAKTVVSVPPGDVPARDAANHLVELLRDARGLDLSVREEPVSSPASIRLQLDSKSPVAQAEGYALDVDAQGLRIRARDAAGLFYGAISAWQLASADAKHGAFEIPAVTIRDWPRFGWRGQLLDVARHFHDVDTVKHVIDAMAQHKLNVLHLHLTDDQGWRIEIKRYPKLTEIGAWRTPPGAGRHGTPQRYGGFYTQEQIRDLVAYAAERHITILPEIDMPGHAQAAVAAYPEEVGVTGERPAVAVDWGVNPYLFDTDERSMKFIEGVLDEVLELFPSPYIHIGGDEAVKDQWETSPAVRAQMRQLGVKDAHAMQGWFNAQLAKYLTSKGRRLIGWDEILEGGLPESASVMSWRGVEGAVAAAKLGHDVVLAPAGWMYLDNLQTDRSDEPNGRLAMLPLSRVYELDPVPAGLTADQARHVLGAQGALWSEYIPSSRHVDHALFPRLAAVAEVAWSPMAARSWDGFLARLPAQLQRYRALGIDYSDGAFAADIKIDGSSNKVSTNTVLNGGPTKIALGNQTGIGQIRYTIDGSEPTLKSSRYGAPFAVTLPVTVKAAVFTEDGQPLAAARSRHLDRDALLSVDTQGLRNCHDGGPLGLRVPLLPDMPGTDTPVYNVDLFYACWTYPQARLDGITGIRVDAVRLARNYGLAHDQSKVHQYPPSSPQGELEVLSGCDGEILAKVALPAGATLGEQFTLEAPLPPREGVHDLCLRFTAPIEGPLYAIGAVHLIEATAQSPPKR</sequence>
<evidence type="ECO:0000259" key="9">
    <source>
        <dbReference type="Pfam" id="PF00728"/>
    </source>
</evidence>
<comment type="similarity">
    <text evidence="2">Belongs to the glycosyl hydrolase 20 family.</text>
</comment>
<evidence type="ECO:0000256" key="6">
    <source>
        <dbReference type="ARBA" id="ARBA00030512"/>
    </source>
</evidence>
<keyword evidence="4 12" id="KW-0378">Hydrolase</keyword>
<evidence type="ECO:0000313" key="13">
    <source>
        <dbReference type="Proteomes" id="UP001254759"/>
    </source>
</evidence>
<dbReference type="InterPro" id="IPR015882">
    <property type="entry name" value="HEX_bac_N"/>
</dbReference>
<evidence type="ECO:0000256" key="4">
    <source>
        <dbReference type="ARBA" id="ARBA00022801"/>
    </source>
</evidence>
<dbReference type="InterPro" id="IPR029018">
    <property type="entry name" value="Hex-like_dom2"/>
</dbReference>
<feature type="domain" description="Glycoside hydrolase family 20 catalytic" evidence="9">
    <location>
        <begin position="180"/>
        <end position="520"/>
    </location>
</feature>
<comment type="caution">
    <text evidence="12">The sequence shown here is derived from an EMBL/GenBank/DDBJ whole genome shotgun (WGS) entry which is preliminary data.</text>
</comment>
<evidence type="ECO:0000256" key="1">
    <source>
        <dbReference type="ARBA" id="ARBA00001231"/>
    </source>
</evidence>
<keyword evidence="5 12" id="KW-0326">Glycosidase</keyword>
<gene>
    <name evidence="12" type="ORF">J2W94_000997</name>
</gene>
<name>A0ABU1RPP3_9GAMM</name>
<dbReference type="InterPro" id="IPR017853">
    <property type="entry name" value="GH"/>
</dbReference>